<dbReference type="SUPFAM" id="SSF81383">
    <property type="entry name" value="F-box domain"/>
    <property type="match status" value="1"/>
</dbReference>
<dbReference type="SUPFAM" id="SSF49899">
    <property type="entry name" value="Concanavalin A-like lectins/glucanases"/>
    <property type="match status" value="1"/>
</dbReference>
<dbReference type="Proteomes" id="UP000001593">
    <property type="component" value="Unassembled WGS sequence"/>
</dbReference>
<proteinExistence type="predicted"/>
<dbReference type="Pfam" id="PF12937">
    <property type="entry name" value="F-box-like"/>
    <property type="match status" value="1"/>
</dbReference>
<dbReference type="SMART" id="SM00256">
    <property type="entry name" value="FBOX"/>
    <property type="match status" value="1"/>
</dbReference>
<sequence length="373" mass="42577">MAAGLCCLPEEIILHILSLLHASDILSLSRVCKPLYELTNIDSVWRSRFRSSQDHLLKLPSAEKQTTTWKKLYFKAGYALSFKARVTGKSGEMLCAEFVRKPNSSMVNGVRFDNESPREMTVETWIKLNPRKHDGIIIGCQSESVRPLVGHRGETYAESATTQEYYDKKSLAGSWSHRWPQYHWQIMHVGPDGCIRGSLEPYKFMKGPNLNDNKWHHVAITASSEMQILMVDGRAADSVNFGIGREYHRRFMTYSQIGNGVISHGSSTPWDSNAMKPGHCGWYPFCGQIRELRVWSGKLPESTIQQNMYIHRIDMLQDEQYAVQGCKLIGYWPMTRLVSGPWPWQGSLVSCTSHLEENRENTSHLNMVQSHLP</sequence>
<evidence type="ECO:0000259" key="1">
    <source>
        <dbReference type="PROSITE" id="PS50181"/>
    </source>
</evidence>
<dbReference type="CDD" id="cd09917">
    <property type="entry name" value="F-box_SF"/>
    <property type="match status" value="1"/>
</dbReference>
<dbReference type="Pfam" id="PF13385">
    <property type="entry name" value="Laminin_G_3"/>
    <property type="match status" value="1"/>
</dbReference>
<gene>
    <name evidence="2" type="ORF">NEMVEDRAFT_v1g213449</name>
</gene>
<keyword evidence="3" id="KW-1185">Reference proteome</keyword>
<dbReference type="InterPro" id="IPR036047">
    <property type="entry name" value="F-box-like_dom_sf"/>
</dbReference>
<feature type="domain" description="F-box" evidence="1">
    <location>
        <begin position="2"/>
        <end position="48"/>
    </location>
</feature>
<name>A7SK01_NEMVE</name>
<accession>A7SK01</accession>
<dbReference type="InParanoid" id="A7SK01"/>
<dbReference type="Gene3D" id="1.20.1280.50">
    <property type="match status" value="1"/>
</dbReference>
<dbReference type="OMA" id="WMAHGVE"/>
<organism evidence="2 3">
    <name type="scientific">Nematostella vectensis</name>
    <name type="common">Starlet sea anemone</name>
    <dbReference type="NCBI Taxonomy" id="45351"/>
    <lineage>
        <taxon>Eukaryota</taxon>
        <taxon>Metazoa</taxon>
        <taxon>Cnidaria</taxon>
        <taxon>Anthozoa</taxon>
        <taxon>Hexacorallia</taxon>
        <taxon>Actiniaria</taxon>
        <taxon>Edwardsiidae</taxon>
        <taxon>Nematostella</taxon>
    </lineage>
</organism>
<evidence type="ECO:0000313" key="3">
    <source>
        <dbReference type="Proteomes" id="UP000001593"/>
    </source>
</evidence>
<dbReference type="Gene3D" id="2.60.120.200">
    <property type="match status" value="1"/>
</dbReference>
<dbReference type="EMBL" id="DS469682">
    <property type="protein sequence ID" value="EDO35967.1"/>
    <property type="molecule type" value="Genomic_DNA"/>
</dbReference>
<dbReference type="HOGENOM" id="CLU_742495_0_0_1"/>
<evidence type="ECO:0000313" key="2">
    <source>
        <dbReference type="EMBL" id="EDO35967.1"/>
    </source>
</evidence>
<dbReference type="InterPro" id="IPR013320">
    <property type="entry name" value="ConA-like_dom_sf"/>
</dbReference>
<reference evidence="2 3" key="1">
    <citation type="journal article" date="2007" name="Science">
        <title>Sea anemone genome reveals ancestral eumetazoan gene repertoire and genomic organization.</title>
        <authorList>
            <person name="Putnam N.H."/>
            <person name="Srivastava M."/>
            <person name="Hellsten U."/>
            <person name="Dirks B."/>
            <person name="Chapman J."/>
            <person name="Salamov A."/>
            <person name="Terry A."/>
            <person name="Shapiro H."/>
            <person name="Lindquist E."/>
            <person name="Kapitonov V.V."/>
            <person name="Jurka J."/>
            <person name="Genikhovich G."/>
            <person name="Grigoriev I.V."/>
            <person name="Lucas S.M."/>
            <person name="Steele R.E."/>
            <person name="Finnerty J.R."/>
            <person name="Technau U."/>
            <person name="Martindale M.Q."/>
            <person name="Rokhsar D.S."/>
        </authorList>
    </citation>
    <scope>NUCLEOTIDE SEQUENCE [LARGE SCALE GENOMIC DNA]</scope>
    <source>
        <strain evidence="3">CH2 X CH6</strain>
    </source>
</reference>
<dbReference type="PROSITE" id="PS50181">
    <property type="entry name" value="FBOX"/>
    <property type="match status" value="1"/>
</dbReference>
<dbReference type="InterPro" id="IPR001810">
    <property type="entry name" value="F-box_dom"/>
</dbReference>
<protein>
    <recommendedName>
        <fullName evidence="1">F-box domain-containing protein</fullName>
    </recommendedName>
</protein>
<dbReference type="AlphaFoldDB" id="A7SK01"/>